<feature type="compositionally biased region" description="Polar residues" evidence="1">
    <location>
        <begin position="66"/>
        <end position="75"/>
    </location>
</feature>
<dbReference type="Gene3D" id="2.40.128.320">
    <property type="entry name" value="Protein HRI1, N-terminal domain"/>
    <property type="match status" value="1"/>
</dbReference>
<dbReference type="InterPro" id="IPR043047">
    <property type="entry name" value="Hri1_N_sf"/>
</dbReference>
<feature type="compositionally biased region" description="Polar residues" evidence="1">
    <location>
        <begin position="13"/>
        <end position="22"/>
    </location>
</feature>
<gene>
    <name evidence="2" type="ORF">PTTW11_10839</name>
</gene>
<reference evidence="2" key="1">
    <citation type="submission" date="2021-02" db="EMBL/GenBank/DDBJ databases">
        <authorList>
            <person name="Syme A R."/>
            <person name="Syme A R."/>
            <person name="Moolhuijzen P."/>
        </authorList>
    </citation>
    <scope>NUCLEOTIDE SEQUENCE</scope>
    <source>
        <strain evidence="2">W1-1</strain>
    </source>
</reference>
<proteinExistence type="predicted"/>
<dbReference type="Gene3D" id="2.40.128.310">
    <property type="entry name" value="Protein HRI1, C-terminal domain"/>
    <property type="match status" value="1"/>
</dbReference>
<dbReference type="AlphaFoldDB" id="A0A6S6WKE2"/>
<organism evidence="2 3">
    <name type="scientific">Pyrenophora teres f. teres</name>
    <dbReference type="NCBI Taxonomy" id="97479"/>
    <lineage>
        <taxon>Eukaryota</taxon>
        <taxon>Fungi</taxon>
        <taxon>Dikarya</taxon>
        <taxon>Ascomycota</taxon>
        <taxon>Pezizomycotina</taxon>
        <taxon>Dothideomycetes</taxon>
        <taxon>Pleosporomycetidae</taxon>
        <taxon>Pleosporales</taxon>
        <taxon>Pleosporineae</taxon>
        <taxon>Pleosporaceae</taxon>
        <taxon>Pyrenophora</taxon>
    </lineage>
</organism>
<dbReference type="InterPro" id="IPR031818">
    <property type="entry name" value="Hri1"/>
</dbReference>
<dbReference type="Pfam" id="PF16815">
    <property type="entry name" value="HRI1"/>
    <property type="match status" value="1"/>
</dbReference>
<evidence type="ECO:0000256" key="1">
    <source>
        <dbReference type="SAM" id="MobiDB-lite"/>
    </source>
</evidence>
<feature type="region of interest" description="Disordered" evidence="1">
    <location>
        <begin position="1"/>
        <end position="78"/>
    </location>
</feature>
<accession>A0A6S6WKE2</accession>
<dbReference type="Proteomes" id="UP000472372">
    <property type="component" value="Chromosome 11"/>
</dbReference>
<dbReference type="EMBL" id="HG992987">
    <property type="protein sequence ID" value="CAE7216552.1"/>
    <property type="molecule type" value="Genomic_DNA"/>
</dbReference>
<sequence>MAHEQKNRDATQEEPQTPSAQLAATPKETSGSQSDQASSNSGDIICTPPATDSASTTSMATPSNSEEISQPTLSSARPADDTYVTVTAANNNAIPVLENGNEPNISKREYIYFLPYPLPPDTEIPYSIHLPQKNPLNLPSRQLEPTSTLVLTSPKRTFVDIRIYKPFTMSNALKPLPNVGEPQRLEWAFGGTSSSRPITLPSPGPQHGKSQKRIEEESWTNITHSTWVHWIDSRFAVGSKTIPVDEGDMYPIAKDLTLEVGHAFHPALGAVKTHEEMWRDVDTVATNDAGTKLCVVLRCQAEHVGVRGLVVRVGQFCQGIIMEREATTVERWEWNGHHPSTTEKEKWQRTVRIGGAFLPCSVAFRAQVLGLGAVVRFHDFEWVVEELWEWK</sequence>
<feature type="compositionally biased region" description="Low complexity" evidence="1">
    <location>
        <begin position="30"/>
        <end position="65"/>
    </location>
</feature>
<evidence type="ECO:0000313" key="2">
    <source>
        <dbReference type="EMBL" id="CAE7216552.1"/>
    </source>
</evidence>
<name>A0A6S6WKE2_9PLEO</name>
<feature type="compositionally biased region" description="Basic and acidic residues" evidence="1">
    <location>
        <begin position="1"/>
        <end position="11"/>
    </location>
</feature>
<protein>
    <submittedName>
        <fullName evidence="2">HRI1 domain containing protein</fullName>
    </submittedName>
</protein>
<evidence type="ECO:0000313" key="3">
    <source>
        <dbReference type="Proteomes" id="UP000472372"/>
    </source>
</evidence>